<evidence type="ECO:0000256" key="1">
    <source>
        <dbReference type="ARBA" id="ARBA00022679"/>
    </source>
</evidence>
<accession>A0AAE4AR18</accession>
<dbReference type="Gene3D" id="2.160.10.10">
    <property type="entry name" value="Hexapeptide repeat proteins"/>
    <property type="match status" value="1"/>
</dbReference>
<evidence type="ECO:0000259" key="3">
    <source>
        <dbReference type="Pfam" id="PF25087"/>
    </source>
</evidence>
<comment type="caution">
    <text evidence="4">The sequence shown here is derived from an EMBL/GenBank/DDBJ whole genome shotgun (WGS) entry which is preliminary data.</text>
</comment>
<dbReference type="SUPFAM" id="SSF51161">
    <property type="entry name" value="Trimeric LpxA-like enzymes"/>
    <property type="match status" value="1"/>
</dbReference>
<dbReference type="InterPro" id="IPR011004">
    <property type="entry name" value="Trimer_LpxA-like_sf"/>
</dbReference>
<dbReference type="RefSeq" id="WP_307263116.1">
    <property type="nucleotide sequence ID" value="NZ_JAUSVL010000001.1"/>
</dbReference>
<dbReference type="InterPro" id="IPR056729">
    <property type="entry name" value="GMPPB_C"/>
</dbReference>
<dbReference type="EMBL" id="JAUSVL010000001">
    <property type="protein sequence ID" value="MDQ0290982.1"/>
    <property type="molecule type" value="Genomic_DNA"/>
</dbReference>
<dbReference type="Proteomes" id="UP001238163">
    <property type="component" value="Unassembled WGS sequence"/>
</dbReference>
<dbReference type="Pfam" id="PF25087">
    <property type="entry name" value="GMPPB_C"/>
    <property type="match status" value="1"/>
</dbReference>
<dbReference type="GO" id="GO:0016779">
    <property type="term" value="F:nucleotidyltransferase activity"/>
    <property type="evidence" value="ECO:0007669"/>
    <property type="project" value="UniProtKB-ARBA"/>
</dbReference>
<dbReference type="PANTHER" id="PTHR43584">
    <property type="entry name" value="NUCLEOTIDYL TRANSFERASE"/>
    <property type="match status" value="1"/>
</dbReference>
<proteinExistence type="predicted"/>
<keyword evidence="5" id="KW-1185">Reference proteome</keyword>
<protein>
    <submittedName>
        <fullName evidence="4">Acetyltransferase-like isoleucine patch superfamily enzyme</fullName>
    </submittedName>
</protein>
<dbReference type="CDD" id="cd05636">
    <property type="entry name" value="LbH_G1P_TT_C_like"/>
    <property type="match status" value="1"/>
</dbReference>
<keyword evidence="1" id="KW-0808">Transferase</keyword>
<name>A0AAE4AR18_9BACT</name>
<keyword evidence="2" id="KW-0012">Acyltransferase</keyword>
<dbReference type="PANTHER" id="PTHR43584:SF8">
    <property type="entry name" value="N-ACETYLMURAMATE ALPHA-1-PHOSPHATE URIDYLYLTRANSFERASE"/>
    <property type="match status" value="1"/>
</dbReference>
<evidence type="ECO:0000313" key="4">
    <source>
        <dbReference type="EMBL" id="MDQ0290982.1"/>
    </source>
</evidence>
<evidence type="ECO:0000256" key="2">
    <source>
        <dbReference type="ARBA" id="ARBA00023315"/>
    </source>
</evidence>
<feature type="domain" description="Mannose-1-phosphate guanyltransferase C-terminal" evidence="3">
    <location>
        <begin position="163"/>
        <end position="269"/>
    </location>
</feature>
<reference evidence="4" key="1">
    <citation type="submission" date="2023-07" db="EMBL/GenBank/DDBJ databases">
        <title>Genomic Encyclopedia of Type Strains, Phase IV (KMG-IV): sequencing the most valuable type-strain genomes for metagenomic binning, comparative biology and taxonomic classification.</title>
        <authorList>
            <person name="Goeker M."/>
        </authorList>
    </citation>
    <scope>NUCLEOTIDE SEQUENCE</scope>
    <source>
        <strain evidence="4">DSM 24202</strain>
    </source>
</reference>
<dbReference type="AlphaFoldDB" id="A0AAE4AR18"/>
<organism evidence="4 5">
    <name type="scientific">Oligosphaera ethanolica</name>
    <dbReference type="NCBI Taxonomy" id="760260"/>
    <lineage>
        <taxon>Bacteria</taxon>
        <taxon>Pseudomonadati</taxon>
        <taxon>Lentisphaerota</taxon>
        <taxon>Oligosphaeria</taxon>
        <taxon>Oligosphaerales</taxon>
        <taxon>Oligosphaeraceae</taxon>
        <taxon>Oligosphaera</taxon>
    </lineage>
</organism>
<dbReference type="GO" id="GO:0016746">
    <property type="term" value="F:acyltransferase activity"/>
    <property type="evidence" value="ECO:0007669"/>
    <property type="project" value="UniProtKB-KW"/>
</dbReference>
<sequence>MKLEIRDGGKPSELLPLSCSFALQDLPVAGISIKERLEQRFQQAAVSQKTPLHLSIHPSLWPSDALLRQLAGCVTPFRLCAADGQVLAWGSRDGKEPDGDSNALVGDDDELLIRYPWDFLRLCEIVVGALSSDHILGTVRERVTIDGVLELGEGSVILPGVYIEGKVVVGKNAKIGPNCYIRGTTYIGDNCHVGQAVEIKNSMLMEKVAAGHLSYIGDSVVGPRTNFGAGTITANFRHDGKNHRSMVCGKLLDTGRRKFGAIIGADVHTGIHTAIYPGRKLWPGVSTRPGDVVQYDLHPEE</sequence>
<dbReference type="InterPro" id="IPR050065">
    <property type="entry name" value="GlmU-like"/>
</dbReference>
<evidence type="ECO:0000313" key="5">
    <source>
        <dbReference type="Proteomes" id="UP001238163"/>
    </source>
</evidence>
<gene>
    <name evidence="4" type="ORF">J3R75_003089</name>
</gene>